<dbReference type="Pfam" id="PF04307">
    <property type="entry name" value="YdjM"/>
    <property type="match status" value="1"/>
</dbReference>
<feature type="transmembrane region" description="Helical" evidence="1">
    <location>
        <begin position="74"/>
        <end position="96"/>
    </location>
</feature>
<organism evidence="2 3">
    <name type="scientific">Candidatus Zambryskibacteria bacterium RIFOXYC1_FULL_39_10</name>
    <dbReference type="NCBI Taxonomy" id="1802779"/>
    <lineage>
        <taxon>Bacteria</taxon>
        <taxon>Candidatus Zambryskiibacteriota</taxon>
    </lineage>
</organism>
<protein>
    <submittedName>
        <fullName evidence="2">Uncharacterized protein</fullName>
    </submittedName>
</protein>
<sequence length="134" mass="15730">MGPDLLSFGPFFLFNFFRFESWFGENFVPPNSVAVPNIIHIIYSFTHSLVIYALFFALLWFLGKKSFAKLTLGWLLHILVDIPTHSAEFFPTPFLWPISNFHVDGIPWSNPVIFIPNVILIIILYSYWYLKRKK</sequence>
<evidence type="ECO:0000313" key="3">
    <source>
        <dbReference type="Proteomes" id="UP000177697"/>
    </source>
</evidence>
<gene>
    <name evidence="2" type="ORF">A2431_04285</name>
</gene>
<accession>A0A1G2V4H7</accession>
<keyword evidence="1" id="KW-1133">Transmembrane helix</keyword>
<dbReference type="InterPro" id="IPR007404">
    <property type="entry name" value="YdjM-like"/>
</dbReference>
<keyword evidence="1" id="KW-0472">Membrane</keyword>
<keyword evidence="1" id="KW-0812">Transmembrane</keyword>
<name>A0A1G2V4H7_9BACT</name>
<comment type="caution">
    <text evidence="2">The sequence shown here is derived from an EMBL/GenBank/DDBJ whole genome shotgun (WGS) entry which is preliminary data.</text>
</comment>
<reference evidence="2 3" key="1">
    <citation type="journal article" date="2016" name="Nat. Commun.">
        <title>Thousands of microbial genomes shed light on interconnected biogeochemical processes in an aquifer system.</title>
        <authorList>
            <person name="Anantharaman K."/>
            <person name="Brown C.T."/>
            <person name="Hug L.A."/>
            <person name="Sharon I."/>
            <person name="Castelle C.J."/>
            <person name="Probst A.J."/>
            <person name="Thomas B.C."/>
            <person name="Singh A."/>
            <person name="Wilkins M.J."/>
            <person name="Karaoz U."/>
            <person name="Brodie E.L."/>
            <person name="Williams K.H."/>
            <person name="Hubbard S.S."/>
            <person name="Banfield J.F."/>
        </authorList>
    </citation>
    <scope>NUCLEOTIDE SEQUENCE [LARGE SCALE GENOMIC DNA]</scope>
</reference>
<evidence type="ECO:0000313" key="2">
    <source>
        <dbReference type="EMBL" id="OHB16532.1"/>
    </source>
</evidence>
<dbReference type="EMBL" id="MHWW01000001">
    <property type="protein sequence ID" value="OHB16532.1"/>
    <property type="molecule type" value="Genomic_DNA"/>
</dbReference>
<dbReference type="AlphaFoldDB" id="A0A1G2V4H7"/>
<feature type="transmembrane region" description="Helical" evidence="1">
    <location>
        <begin position="108"/>
        <end position="130"/>
    </location>
</feature>
<proteinExistence type="predicted"/>
<dbReference type="Proteomes" id="UP000177697">
    <property type="component" value="Unassembled WGS sequence"/>
</dbReference>
<evidence type="ECO:0000256" key="1">
    <source>
        <dbReference type="SAM" id="Phobius"/>
    </source>
</evidence>
<feature type="transmembrane region" description="Helical" evidence="1">
    <location>
        <begin position="38"/>
        <end position="62"/>
    </location>
</feature>